<keyword evidence="1" id="KW-0500">Molybdenum</keyword>
<evidence type="ECO:0000256" key="1">
    <source>
        <dbReference type="ARBA" id="ARBA00022505"/>
    </source>
</evidence>
<evidence type="ECO:0000313" key="3">
    <source>
        <dbReference type="EMBL" id="GFS04485.1"/>
    </source>
</evidence>
<comment type="caution">
    <text evidence="3">The sequence shown here is derived from an EMBL/GenBank/DDBJ whole genome shotgun (WGS) entry which is preliminary data.</text>
</comment>
<accession>A0AAV4I376</accession>
<dbReference type="InterPro" id="IPR046867">
    <property type="entry name" value="AldOxase/xan_DH_MoCoBD2"/>
</dbReference>
<dbReference type="EMBL" id="BMAT01013034">
    <property type="protein sequence ID" value="GFS04485.1"/>
    <property type="molecule type" value="Genomic_DNA"/>
</dbReference>
<dbReference type="PANTHER" id="PTHR11908:SF132">
    <property type="entry name" value="ALDEHYDE OXIDASE 1-RELATED"/>
    <property type="match status" value="1"/>
</dbReference>
<dbReference type="InterPro" id="IPR016208">
    <property type="entry name" value="Ald_Oxase/xanthine_DH-like"/>
</dbReference>
<evidence type="ECO:0000313" key="4">
    <source>
        <dbReference type="Proteomes" id="UP000762676"/>
    </source>
</evidence>
<gene>
    <name evidence="3" type="ORF">ElyMa_006495800</name>
</gene>
<protein>
    <submittedName>
        <fullName evidence="3">Xanthine dehydrogenase/oxidase</fullName>
    </submittedName>
</protein>
<evidence type="ECO:0000259" key="2">
    <source>
        <dbReference type="Pfam" id="PF20256"/>
    </source>
</evidence>
<dbReference type="Proteomes" id="UP000762676">
    <property type="component" value="Unassembled WGS sequence"/>
</dbReference>
<dbReference type="Pfam" id="PF20256">
    <property type="entry name" value="MoCoBD_2"/>
    <property type="match status" value="1"/>
</dbReference>
<dbReference type="PANTHER" id="PTHR11908">
    <property type="entry name" value="XANTHINE DEHYDROGENASE"/>
    <property type="match status" value="1"/>
</dbReference>
<dbReference type="Gene3D" id="3.30.365.10">
    <property type="entry name" value="Aldehyde oxidase/xanthine dehydrogenase, molybdopterin binding domain"/>
    <property type="match status" value="1"/>
</dbReference>
<dbReference type="SUPFAM" id="SSF56003">
    <property type="entry name" value="Molybdenum cofactor-binding domain"/>
    <property type="match status" value="1"/>
</dbReference>
<sequence length="151" mass="16226">MDVGQTLNPAIDVGQIEGAFIQGYGLMMLEKYCVSPSGVHLSTGPGTYKIPSFANIPQVMNVALLKNSKNPRAIYSSKGVGEPPLCLATSVLMATRKAIKAARLDSGHVGFFQLNAPATPDKIRLACADKLSAKFVEDDVKDKNNPWYVTL</sequence>
<proteinExistence type="predicted"/>
<dbReference type="GO" id="GO:0005506">
    <property type="term" value="F:iron ion binding"/>
    <property type="evidence" value="ECO:0007669"/>
    <property type="project" value="InterPro"/>
</dbReference>
<keyword evidence="4" id="KW-1185">Reference proteome</keyword>
<organism evidence="3 4">
    <name type="scientific">Elysia marginata</name>
    <dbReference type="NCBI Taxonomy" id="1093978"/>
    <lineage>
        <taxon>Eukaryota</taxon>
        <taxon>Metazoa</taxon>
        <taxon>Spiralia</taxon>
        <taxon>Lophotrochozoa</taxon>
        <taxon>Mollusca</taxon>
        <taxon>Gastropoda</taxon>
        <taxon>Heterobranchia</taxon>
        <taxon>Euthyneura</taxon>
        <taxon>Panpulmonata</taxon>
        <taxon>Sacoglossa</taxon>
        <taxon>Placobranchoidea</taxon>
        <taxon>Plakobranchidae</taxon>
        <taxon>Elysia</taxon>
    </lineage>
</organism>
<feature type="domain" description="Aldehyde oxidase/xanthine dehydrogenase second molybdopterin binding" evidence="2">
    <location>
        <begin position="1"/>
        <end position="57"/>
    </location>
</feature>
<dbReference type="AlphaFoldDB" id="A0AAV4I376"/>
<reference evidence="3 4" key="1">
    <citation type="journal article" date="2021" name="Elife">
        <title>Chloroplast acquisition without the gene transfer in kleptoplastic sea slugs, Plakobranchus ocellatus.</title>
        <authorList>
            <person name="Maeda T."/>
            <person name="Takahashi S."/>
            <person name="Yoshida T."/>
            <person name="Shimamura S."/>
            <person name="Takaki Y."/>
            <person name="Nagai Y."/>
            <person name="Toyoda A."/>
            <person name="Suzuki Y."/>
            <person name="Arimoto A."/>
            <person name="Ishii H."/>
            <person name="Satoh N."/>
            <person name="Nishiyama T."/>
            <person name="Hasebe M."/>
            <person name="Maruyama T."/>
            <person name="Minagawa J."/>
            <person name="Obokata J."/>
            <person name="Shigenobu S."/>
        </authorList>
    </citation>
    <scope>NUCLEOTIDE SEQUENCE [LARGE SCALE GENOMIC DNA]</scope>
</reference>
<dbReference type="GO" id="GO:0016491">
    <property type="term" value="F:oxidoreductase activity"/>
    <property type="evidence" value="ECO:0007669"/>
    <property type="project" value="InterPro"/>
</dbReference>
<name>A0AAV4I376_9GAST</name>
<dbReference type="InterPro" id="IPR037165">
    <property type="entry name" value="AldOxase/xan_DH_Mopterin-bd_sf"/>
</dbReference>